<dbReference type="EMBL" id="LS974622">
    <property type="protein sequence ID" value="CAG7871362.1"/>
    <property type="molecule type" value="Genomic_DNA"/>
</dbReference>
<dbReference type="AlphaFoldDB" id="A0A3P5YHZ3"/>
<organism evidence="3">
    <name type="scientific">Brassica campestris</name>
    <name type="common">Field mustard</name>
    <dbReference type="NCBI Taxonomy" id="3711"/>
    <lineage>
        <taxon>Eukaryota</taxon>
        <taxon>Viridiplantae</taxon>
        <taxon>Streptophyta</taxon>
        <taxon>Embryophyta</taxon>
        <taxon>Tracheophyta</taxon>
        <taxon>Spermatophyta</taxon>
        <taxon>Magnoliopsida</taxon>
        <taxon>eudicotyledons</taxon>
        <taxon>Gunneridae</taxon>
        <taxon>Pentapetalae</taxon>
        <taxon>rosids</taxon>
        <taxon>malvids</taxon>
        <taxon>Brassicales</taxon>
        <taxon>Brassicaceae</taxon>
        <taxon>Brassiceae</taxon>
        <taxon>Brassica</taxon>
    </lineage>
</organism>
<evidence type="ECO:0000313" key="2">
    <source>
        <dbReference type="EMBL" id="CAG7871362.1"/>
    </source>
</evidence>
<dbReference type="EMBL" id="LR031569">
    <property type="protein sequence ID" value="VDC67307.1"/>
    <property type="molecule type" value="Genomic_DNA"/>
</dbReference>
<keyword evidence="1" id="KW-0472">Membrane</keyword>
<evidence type="ECO:0000256" key="1">
    <source>
        <dbReference type="SAM" id="Phobius"/>
    </source>
</evidence>
<gene>
    <name evidence="3" type="ORF">BRAA06T25847Z</name>
    <name evidence="2" type="ORF">BRAPAZ1V2_A06P36020.2</name>
</gene>
<feature type="transmembrane region" description="Helical" evidence="1">
    <location>
        <begin position="7"/>
        <end position="31"/>
    </location>
</feature>
<protein>
    <submittedName>
        <fullName evidence="2">Uncharacterized protein</fullName>
    </submittedName>
</protein>
<reference evidence="3" key="1">
    <citation type="submission" date="2018-11" db="EMBL/GenBank/DDBJ databases">
        <authorList>
            <consortium name="Genoscope - CEA"/>
            <person name="William W."/>
        </authorList>
    </citation>
    <scope>NUCLEOTIDE SEQUENCE</scope>
</reference>
<name>A0A3P5YHZ3_BRACM</name>
<dbReference type="Proteomes" id="UP000694005">
    <property type="component" value="Chromosome A06"/>
</dbReference>
<sequence>MKRCVSFLISFHFGLYFVSTCTYIVILQILANKLFNNARAREKMPASENKTMKLYYQERCIIYLCKLYLSYTKLKWVGRAVSKGQSGSSRRRRGITVLGDENEEGTVVSAHSHFGKLKSKFEKGELDGDEVKHRFEGRSFPNESEYLISSLHLRLLSSTGVSVGVSLQIERSQLPIERSQLRNLNPLPFDSGPVRKLLSSPNPRRIVPILARYGLQLLDEMDRF</sequence>
<keyword evidence="1" id="KW-0812">Transmembrane</keyword>
<dbReference type="Gramene" id="A06p36020.2_BraZ1">
    <property type="protein sequence ID" value="A06p36020.2_BraZ1.CDS"/>
    <property type="gene ID" value="A06g36020.2_BraZ1"/>
</dbReference>
<proteinExistence type="predicted"/>
<evidence type="ECO:0000313" key="3">
    <source>
        <dbReference type="EMBL" id="VDC67307.1"/>
    </source>
</evidence>
<accession>A0A3P5YHZ3</accession>
<keyword evidence="1" id="KW-1133">Transmembrane helix</keyword>